<evidence type="ECO:0000313" key="1">
    <source>
        <dbReference type="EMBL" id="KAK1697933.1"/>
    </source>
</evidence>
<name>A0AAD8U580_LOLMU</name>
<evidence type="ECO:0000313" key="2">
    <source>
        <dbReference type="Proteomes" id="UP001231189"/>
    </source>
</evidence>
<keyword evidence="2" id="KW-1185">Reference proteome</keyword>
<proteinExistence type="predicted"/>
<sequence length="81" mass="9491">MGFAARRLWKMNNNYYSAKCQSFEMLVKVKLEVMARCMHYFTIEIKKGGAKKPHEAKVRRAPEFKRAASDALHILTVYHDE</sequence>
<dbReference type="AlphaFoldDB" id="A0AAD8U580"/>
<accession>A0AAD8U580</accession>
<comment type="caution">
    <text evidence="1">The sequence shown here is derived from an EMBL/GenBank/DDBJ whole genome shotgun (WGS) entry which is preliminary data.</text>
</comment>
<dbReference type="Gene3D" id="3.10.450.10">
    <property type="match status" value="1"/>
</dbReference>
<dbReference type="Proteomes" id="UP001231189">
    <property type="component" value="Unassembled WGS sequence"/>
</dbReference>
<dbReference type="EMBL" id="JAUUTY010000001">
    <property type="protein sequence ID" value="KAK1697933.1"/>
    <property type="molecule type" value="Genomic_DNA"/>
</dbReference>
<reference evidence="1" key="1">
    <citation type="submission" date="2023-07" db="EMBL/GenBank/DDBJ databases">
        <title>A chromosome-level genome assembly of Lolium multiflorum.</title>
        <authorList>
            <person name="Chen Y."/>
            <person name="Copetti D."/>
            <person name="Kolliker R."/>
            <person name="Studer B."/>
        </authorList>
    </citation>
    <scope>NUCLEOTIDE SEQUENCE</scope>
    <source>
        <strain evidence="1">02402/16</strain>
        <tissue evidence="1">Leaf</tissue>
    </source>
</reference>
<organism evidence="1 2">
    <name type="scientific">Lolium multiflorum</name>
    <name type="common">Italian ryegrass</name>
    <name type="synonym">Lolium perenne subsp. multiflorum</name>
    <dbReference type="NCBI Taxonomy" id="4521"/>
    <lineage>
        <taxon>Eukaryota</taxon>
        <taxon>Viridiplantae</taxon>
        <taxon>Streptophyta</taxon>
        <taxon>Embryophyta</taxon>
        <taxon>Tracheophyta</taxon>
        <taxon>Spermatophyta</taxon>
        <taxon>Magnoliopsida</taxon>
        <taxon>Liliopsida</taxon>
        <taxon>Poales</taxon>
        <taxon>Poaceae</taxon>
        <taxon>BOP clade</taxon>
        <taxon>Pooideae</taxon>
        <taxon>Poodae</taxon>
        <taxon>Poeae</taxon>
        <taxon>Poeae Chloroplast Group 2 (Poeae type)</taxon>
        <taxon>Loliodinae</taxon>
        <taxon>Loliinae</taxon>
        <taxon>Lolium</taxon>
    </lineage>
</organism>
<protein>
    <submittedName>
        <fullName evidence="1">Uncharacterized protein</fullName>
    </submittedName>
</protein>
<gene>
    <name evidence="1" type="ORF">QYE76_014630</name>
</gene>